<accession>A0A1F4S5V6</accession>
<dbReference type="EMBL" id="MEUA01000017">
    <property type="protein sequence ID" value="OGC15790.1"/>
    <property type="molecule type" value="Genomic_DNA"/>
</dbReference>
<dbReference type="InterPro" id="IPR001296">
    <property type="entry name" value="Glyco_trans_1"/>
</dbReference>
<organism evidence="3 4">
    <name type="scientific">candidate division WOR-1 bacterium RIFOXYB2_FULL_36_35</name>
    <dbReference type="NCBI Taxonomy" id="1802578"/>
    <lineage>
        <taxon>Bacteria</taxon>
        <taxon>Bacillati</taxon>
        <taxon>Saganbacteria</taxon>
    </lineage>
</organism>
<dbReference type="PANTHER" id="PTHR46401">
    <property type="entry name" value="GLYCOSYLTRANSFERASE WBBK-RELATED"/>
    <property type="match status" value="1"/>
</dbReference>
<reference evidence="3 4" key="1">
    <citation type="journal article" date="2016" name="Nat. Commun.">
        <title>Thousands of microbial genomes shed light on interconnected biogeochemical processes in an aquifer system.</title>
        <authorList>
            <person name="Anantharaman K."/>
            <person name="Brown C.T."/>
            <person name="Hug L.A."/>
            <person name="Sharon I."/>
            <person name="Castelle C.J."/>
            <person name="Probst A.J."/>
            <person name="Thomas B.C."/>
            <person name="Singh A."/>
            <person name="Wilkins M.J."/>
            <person name="Karaoz U."/>
            <person name="Brodie E.L."/>
            <person name="Williams K.H."/>
            <person name="Hubbard S.S."/>
            <person name="Banfield J.F."/>
        </authorList>
    </citation>
    <scope>NUCLEOTIDE SEQUENCE [LARGE SCALE GENOMIC DNA]</scope>
</reference>
<evidence type="ECO:0000313" key="4">
    <source>
        <dbReference type="Proteomes" id="UP000177905"/>
    </source>
</evidence>
<comment type="caution">
    <text evidence="3">The sequence shown here is derived from an EMBL/GenBank/DDBJ whole genome shotgun (WGS) entry which is preliminary data.</text>
</comment>
<dbReference type="AlphaFoldDB" id="A0A1F4S5V6"/>
<dbReference type="GO" id="GO:0016757">
    <property type="term" value="F:glycosyltransferase activity"/>
    <property type="evidence" value="ECO:0007669"/>
    <property type="project" value="InterPro"/>
</dbReference>
<dbReference type="PANTHER" id="PTHR46401:SF2">
    <property type="entry name" value="GLYCOSYLTRANSFERASE WBBK-RELATED"/>
    <property type="match status" value="1"/>
</dbReference>
<dbReference type="GO" id="GO:0009103">
    <property type="term" value="P:lipopolysaccharide biosynthetic process"/>
    <property type="evidence" value="ECO:0007669"/>
    <property type="project" value="TreeGrafter"/>
</dbReference>
<dbReference type="Gene3D" id="3.40.50.2000">
    <property type="entry name" value="Glycogen Phosphorylase B"/>
    <property type="match status" value="2"/>
</dbReference>
<evidence type="ECO:0000256" key="1">
    <source>
        <dbReference type="ARBA" id="ARBA00022679"/>
    </source>
</evidence>
<feature type="domain" description="Glycosyl transferase family 1" evidence="2">
    <location>
        <begin position="172"/>
        <end position="333"/>
    </location>
</feature>
<protein>
    <recommendedName>
        <fullName evidence="2">Glycosyl transferase family 1 domain-containing protein</fullName>
    </recommendedName>
</protein>
<dbReference type="CDD" id="cd03801">
    <property type="entry name" value="GT4_PimA-like"/>
    <property type="match status" value="1"/>
</dbReference>
<dbReference type="Pfam" id="PF00534">
    <property type="entry name" value="Glycos_transf_1"/>
    <property type="match status" value="1"/>
</dbReference>
<keyword evidence="1" id="KW-0808">Transferase</keyword>
<dbReference type="Proteomes" id="UP000177905">
    <property type="component" value="Unassembled WGS sequence"/>
</dbReference>
<dbReference type="SUPFAM" id="SSF53756">
    <property type="entry name" value="UDP-Glycosyltransferase/glycogen phosphorylase"/>
    <property type="match status" value="1"/>
</dbReference>
<evidence type="ECO:0000313" key="3">
    <source>
        <dbReference type="EMBL" id="OGC15790.1"/>
    </source>
</evidence>
<name>A0A1F4S5V6_UNCSA</name>
<evidence type="ECO:0000259" key="2">
    <source>
        <dbReference type="Pfam" id="PF00534"/>
    </source>
</evidence>
<sequence>MKILFVSHYLRLDGAPIALFELIKELTSTKNIDISVLSFFDGPLKSWYERIKIYPTIKNYHETNRENIKNLSNYIKKEKFDIIVANTLDTINLCYAANIVKKPVILSAHEDWPQVNFSTLHLFAFKVSDLILFYSSSQQKTYKPILNGIKNNVVTNGISFEKFALKVTDEDTEKIKLKNNLPTDKKIISIVGTICSRKKQDVFIRAANEILKQRKDLLFLIVGLYNEKDLYYQLLRKYIKTANLEDKILFLGSKENMEEIYQISDLIVSASSNDIVPNVLIEALASKKPVVGTNINSIPKLIQNNGIIVEPNDTKQMEKAILDILNDYDSFKEEVNKNYSKLKSRYDIKTSAKEFLSFAQKVKFKEKSCEVRLSKSEVSFIAKNGLSLNYKEFTPLITRKKSSEINPDYSR</sequence>
<proteinExistence type="predicted"/>
<gene>
    <name evidence="3" type="ORF">A2290_05570</name>
</gene>